<evidence type="ECO:0000256" key="1">
    <source>
        <dbReference type="SAM" id="SignalP"/>
    </source>
</evidence>
<evidence type="ECO:0000313" key="3">
    <source>
        <dbReference type="Proteomes" id="UP000591131"/>
    </source>
</evidence>
<comment type="caution">
    <text evidence="2">The sequence shown here is derived from an EMBL/GenBank/DDBJ whole genome shotgun (WGS) entry which is preliminary data.</text>
</comment>
<feature type="chain" id="PRO_5029546854" evidence="1">
    <location>
        <begin position="20"/>
        <end position="147"/>
    </location>
</feature>
<keyword evidence="1" id="KW-0732">Signal</keyword>
<dbReference type="AlphaFoldDB" id="A0A7J6M3W2"/>
<name>A0A7J6M3W2_PERCH</name>
<dbReference type="EMBL" id="JAAPAO010000240">
    <property type="protein sequence ID" value="KAF4666232.1"/>
    <property type="molecule type" value="Genomic_DNA"/>
</dbReference>
<organism evidence="2 3">
    <name type="scientific">Perkinsus chesapeaki</name>
    <name type="common">Clam parasite</name>
    <name type="synonym">Perkinsus andrewsi</name>
    <dbReference type="NCBI Taxonomy" id="330153"/>
    <lineage>
        <taxon>Eukaryota</taxon>
        <taxon>Sar</taxon>
        <taxon>Alveolata</taxon>
        <taxon>Perkinsozoa</taxon>
        <taxon>Perkinsea</taxon>
        <taxon>Perkinsida</taxon>
        <taxon>Perkinsidae</taxon>
        <taxon>Perkinsus</taxon>
    </lineage>
</organism>
<accession>A0A7J6M3W2</accession>
<reference evidence="2 3" key="1">
    <citation type="submission" date="2020-04" db="EMBL/GenBank/DDBJ databases">
        <title>Perkinsus chesapeaki whole genome sequence.</title>
        <authorList>
            <person name="Bogema D.R."/>
        </authorList>
    </citation>
    <scope>NUCLEOTIDE SEQUENCE [LARGE SCALE GENOMIC DNA]</scope>
    <source>
        <strain evidence="2">ATCC PRA-425</strain>
    </source>
</reference>
<keyword evidence="3" id="KW-1185">Reference proteome</keyword>
<gene>
    <name evidence="2" type="ORF">FOL47_004207</name>
</gene>
<evidence type="ECO:0000313" key="2">
    <source>
        <dbReference type="EMBL" id="KAF4666232.1"/>
    </source>
</evidence>
<sequence>MGFALFDILLAAFLTATHSIGYFPSGEVFVGTVPGKTYMAIQAGFAKTRTAENSTVFKVNVIVSCGEKKVKEDIWFTLTDVDEDIYGVVDKEGKDLPKLHAFISKQCGVQATEETLDTYEFKKDSNKKYTMCQVEVGNDEDVILYRK</sequence>
<proteinExistence type="predicted"/>
<feature type="signal peptide" evidence="1">
    <location>
        <begin position="1"/>
        <end position="19"/>
    </location>
</feature>
<dbReference type="Proteomes" id="UP000591131">
    <property type="component" value="Unassembled WGS sequence"/>
</dbReference>
<protein>
    <submittedName>
        <fullName evidence="2">Uncharacterized protein</fullName>
    </submittedName>
</protein>